<dbReference type="PRINTS" id="PR00502">
    <property type="entry name" value="NUDIXFAMILY"/>
</dbReference>
<proteinExistence type="inferred from homology"/>
<evidence type="ECO:0000256" key="1">
    <source>
        <dbReference type="ARBA" id="ARBA00001946"/>
    </source>
</evidence>
<comment type="caution">
    <text evidence="8">The sequence shown here is derived from an EMBL/GenBank/DDBJ whole genome shotgun (WGS) entry which is preliminary data.</text>
</comment>
<dbReference type="PANTHER" id="PTHR43758">
    <property type="entry name" value="7,8-DIHYDRO-8-OXOGUANINE TRIPHOSPHATASE"/>
    <property type="match status" value="1"/>
</dbReference>
<keyword evidence="9" id="KW-1185">Reference proteome</keyword>
<dbReference type="InterPro" id="IPR000086">
    <property type="entry name" value="NUDIX_hydrolase_dom"/>
</dbReference>
<dbReference type="GO" id="GO:0016818">
    <property type="term" value="F:hydrolase activity, acting on acid anhydrides, in phosphorus-containing anhydrides"/>
    <property type="evidence" value="ECO:0007669"/>
    <property type="project" value="TreeGrafter"/>
</dbReference>
<keyword evidence="3" id="KW-0479">Metal-binding</keyword>
<dbReference type="InterPro" id="IPR014078">
    <property type="entry name" value="Nudix_YtkD"/>
</dbReference>
<dbReference type="NCBIfam" id="TIGR02705">
    <property type="entry name" value="nudix_YtkD"/>
    <property type="match status" value="1"/>
</dbReference>
<dbReference type="CDD" id="cd04665">
    <property type="entry name" value="NUDIX_RppH"/>
    <property type="match status" value="1"/>
</dbReference>
<gene>
    <name evidence="8" type="ORF">ATL39_3260</name>
</gene>
<keyword evidence="5" id="KW-0460">Magnesium</keyword>
<dbReference type="InterPro" id="IPR015797">
    <property type="entry name" value="NUDIX_hydrolase-like_dom_sf"/>
</dbReference>
<evidence type="ECO:0000256" key="5">
    <source>
        <dbReference type="ARBA" id="ARBA00022842"/>
    </source>
</evidence>
<dbReference type="SUPFAM" id="SSF55811">
    <property type="entry name" value="Nudix"/>
    <property type="match status" value="1"/>
</dbReference>
<keyword evidence="4 6" id="KW-0378">Hydrolase</keyword>
<dbReference type="InterPro" id="IPR020084">
    <property type="entry name" value="NUDIX_hydrolase_CS"/>
</dbReference>
<comment type="similarity">
    <text evidence="2 6">Belongs to the Nudix hydrolase family.</text>
</comment>
<comment type="cofactor">
    <cofactor evidence="1">
        <name>Mg(2+)</name>
        <dbReference type="ChEBI" id="CHEBI:18420"/>
    </cofactor>
</comment>
<evidence type="ECO:0000256" key="2">
    <source>
        <dbReference type="ARBA" id="ARBA00005582"/>
    </source>
</evidence>
<evidence type="ECO:0000256" key="6">
    <source>
        <dbReference type="RuleBase" id="RU003476"/>
    </source>
</evidence>
<evidence type="ECO:0000256" key="4">
    <source>
        <dbReference type="ARBA" id="ARBA00022801"/>
    </source>
</evidence>
<sequence length="159" mass="18527">MNIFTFQDYYKNEVQLTFNDHGFISDPRHVLVICRYKEQWLLTRHSRRGLEFPGGKVEAGELPDDAAVREVWEETGAGLASIEWLGQYKVTGKAEVIYKNVYFARVEELIPKEDYMETLGPVLSRELPADLKNNASFSFLMRDDVIPYCLTELKQRNWT</sequence>
<evidence type="ECO:0000256" key="3">
    <source>
        <dbReference type="ARBA" id="ARBA00022723"/>
    </source>
</evidence>
<dbReference type="GO" id="GO:0005737">
    <property type="term" value="C:cytoplasm"/>
    <property type="evidence" value="ECO:0007669"/>
    <property type="project" value="TreeGrafter"/>
</dbReference>
<protein>
    <submittedName>
        <fullName evidence="8">8-oxo-dGTPase</fullName>
    </submittedName>
</protein>
<accession>A0A419UW51</accession>
<dbReference type="EMBL" id="RAPK01000012">
    <property type="protein sequence ID" value="RKD68798.1"/>
    <property type="molecule type" value="Genomic_DNA"/>
</dbReference>
<reference evidence="8 9" key="1">
    <citation type="submission" date="2018-09" db="EMBL/GenBank/DDBJ databases">
        <title>Genomic Encyclopedia of Archaeal and Bacterial Type Strains, Phase II (KMG-II): from individual species to whole genera.</title>
        <authorList>
            <person name="Goeker M."/>
        </authorList>
    </citation>
    <scope>NUCLEOTIDE SEQUENCE [LARGE SCALE GENOMIC DNA]</scope>
    <source>
        <strain evidence="8 9">DSM 17008</strain>
    </source>
</reference>
<organism evidence="8 9">
    <name type="scientific">Sinobaca qinghaiensis</name>
    <dbReference type="NCBI Taxonomy" id="342944"/>
    <lineage>
        <taxon>Bacteria</taxon>
        <taxon>Bacillati</taxon>
        <taxon>Bacillota</taxon>
        <taxon>Bacilli</taxon>
        <taxon>Bacillales</taxon>
        <taxon>Sporolactobacillaceae</taxon>
        <taxon>Sinobaca</taxon>
    </lineage>
</organism>
<dbReference type="GO" id="GO:0046872">
    <property type="term" value="F:metal ion binding"/>
    <property type="evidence" value="ECO:0007669"/>
    <property type="project" value="UniProtKB-KW"/>
</dbReference>
<dbReference type="PROSITE" id="PS00893">
    <property type="entry name" value="NUDIX_BOX"/>
    <property type="match status" value="1"/>
</dbReference>
<dbReference type="PROSITE" id="PS51462">
    <property type="entry name" value="NUDIX"/>
    <property type="match status" value="1"/>
</dbReference>
<dbReference type="AlphaFoldDB" id="A0A419UW51"/>
<feature type="domain" description="Nudix hydrolase" evidence="7">
    <location>
        <begin position="8"/>
        <end position="147"/>
    </location>
</feature>
<evidence type="ECO:0000259" key="7">
    <source>
        <dbReference type="PROSITE" id="PS51462"/>
    </source>
</evidence>
<dbReference type="Gene3D" id="3.90.79.10">
    <property type="entry name" value="Nucleoside Triphosphate Pyrophosphohydrolase"/>
    <property type="match status" value="1"/>
</dbReference>
<dbReference type="Pfam" id="PF00293">
    <property type="entry name" value="NUDIX"/>
    <property type="match status" value="1"/>
</dbReference>
<name>A0A419UW51_9BACL</name>
<evidence type="ECO:0000313" key="9">
    <source>
        <dbReference type="Proteomes" id="UP000285120"/>
    </source>
</evidence>
<evidence type="ECO:0000313" key="8">
    <source>
        <dbReference type="EMBL" id="RKD68798.1"/>
    </source>
</evidence>
<dbReference type="PANTHER" id="PTHR43758:SF8">
    <property type="entry name" value="8-OXO-DGTP DIPHOSPHATASE YTKD-RELATED"/>
    <property type="match status" value="1"/>
</dbReference>
<dbReference type="Proteomes" id="UP000285120">
    <property type="component" value="Unassembled WGS sequence"/>
</dbReference>
<dbReference type="InterPro" id="IPR020476">
    <property type="entry name" value="Nudix_hydrolase"/>
</dbReference>